<evidence type="ECO:0000256" key="5">
    <source>
        <dbReference type="ARBA" id="ARBA00022989"/>
    </source>
</evidence>
<evidence type="ECO:0000256" key="2">
    <source>
        <dbReference type="ARBA" id="ARBA00022448"/>
    </source>
</evidence>
<dbReference type="CDD" id="cd06261">
    <property type="entry name" value="TM_PBP2"/>
    <property type="match status" value="1"/>
</dbReference>
<keyword evidence="3" id="KW-1003">Cell membrane</keyword>
<dbReference type="AlphaFoldDB" id="A0A223S319"/>
<dbReference type="OrthoDB" id="9778910at2"/>
<name>A0A223S319_9ACTN</name>
<keyword evidence="2 7" id="KW-0813">Transport</keyword>
<dbReference type="RefSeq" id="WP_017621414.1">
    <property type="nucleotide sequence ID" value="NZ_ANBG01000419.1"/>
</dbReference>
<dbReference type="GO" id="GO:0055085">
    <property type="term" value="P:transmembrane transport"/>
    <property type="evidence" value="ECO:0007669"/>
    <property type="project" value="InterPro"/>
</dbReference>
<evidence type="ECO:0000313" key="9">
    <source>
        <dbReference type="EMBL" id="ASU82419.1"/>
    </source>
</evidence>
<dbReference type="EMBL" id="CP022753">
    <property type="protein sequence ID" value="ASU82419.1"/>
    <property type="molecule type" value="Genomic_DNA"/>
</dbReference>
<sequence>MLVYTVRRLLGTIPVLLAASLLSFLLIDVSGDPLADLLIQQPPPAPEVIEMERERLYLDRSMPERYVLWLTGIGGNGDIGLLQGKFGPSVQGPHYDIGEHIAERLATTARLVTVAVLLALGLAVLSGVISAMRQYSKIDYTLTFIGFLALAMPTFWLAALVKEAGVWANQQAGVRLFATIGASSPDTRDFTPLEHLSDAAAHLVLPTLALMLTGYAAWSRYQRTSMLEVLNSDYVRLARAKGLTNRVVMRRHALRTALIPLTTVAAVTIAGIIDGVVLTETVFQWRGLGDFFVQAIKHSDSYALMGWLMLSGVIVITANLVADLLYAVLDPRIRYE</sequence>
<feature type="transmembrane region" description="Helical" evidence="7">
    <location>
        <begin position="256"/>
        <end position="278"/>
    </location>
</feature>
<feature type="transmembrane region" description="Helical" evidence="7">
    <location>
        <begin position="111"/>
        <end position="129"/>
    </location>
</feature>
<dbReference type="GO" id="GO:0005886">
    <property type="term" value="C:plasma membrane"/>
    <property type="evidence" value="ECO:0007669"/>
    <property type="project" value="UniProtKB-SubCell"/>
</dbReference>
<keyword evidence="4 7" id="KW-0812">Transmembrane</keyword>
<evidence type="ECO:0000313" key="10">
    <source>
        <dbReference type="Proteomes" id="UP000215005"/>
    </source>
</evidence>
<dbReference type="InterPro" id="IPR035906">
    <property type="entry name" value="MetI-like_sf"/>
</dbReference>
<dbReference type="Gene3D" id="1.10.3720.10">
    <property type="entry name" value="MetI-like"/>
    <property type="match status" value="1"/>
</dbReference>
<keyword evidence="5 7" id="KW-1133">Transmembrane helix</keyword>
<evidence type="ECO:0000259" key="8">
    <source>
        <dbReference type="PROSITE" id="PS50928"/>
    </source>
</evidence>
<proteinExistence type="inferred from homology"/>
<feature type="domain" description="ABC transmembrane type-1" evidence="8">
    <location>
        <begin position="105"/>
        <end position="326"/>
    </location>
</feature>
<gene>
    <name evidence="9" type="ORF">CDO52_06090</name>
</gene>
<comment type="similarity">
    <text evidence="7">Belongs to the binding-protein-dependent transport system permease family.</text>
</comment>
<evidence type="ECO:0000256" key="7">
    <source>
        <dbReference type="RuleBase" id="RU363032"/>
    </source>
</evidence>
<protein>
    <submittedName>
        <fullName evidence="9">ABC transporter permease</fullName>
    </submittedName>
</protein>
<evidence type="ECO:0000256" key="4">
    <source>
        <dbReference type="ARBA" id="ARBA00022692"/>
    </source>
</evidence>
<dbReference type="SUPFAM" id="SSF161098">
    <property type="entry name" value="MetI-like"/>
    <property type="match status" value="1"/>
</dbReference>
<comment type="subcellular location">
    <subcellularLocation>
        <location evidence="1 7">Cell membrane</location>
        <topology evidence="1 7">Multi-pass membrane protein</topology>
    </subcellularLocation>
</comment>
<feature type="transmembrane region" description="Helical" evidence="7">
    <location>
        <begin position="199"/>
        <end position="218"/>
    </location>
</feature>
<evidence type="ECO:0000256" key="6">
    <source>
        <dbReference type="ARBA" id="ARBA00023136"/>
    </source>
</evidence>
<accession>A0A223S319</accession>
<organism evidence="9 10">
    <name type="scientific">Nocardiopsis gilva YIM 90087</name>
    <dbReference type="NCBI Taxonomy" id="1235441"/>
    <lineage>
        <taxon>Bacteria</taxon>
        <taxon>Bacillati</taxon>
        <taxon>Actinomycetota</taxon>
        <taxon>Actinomycetes</taxon>
        <taxon>Streptosporangiales</taxon>
        <taxon>Nocardiopsidaceae</taxon>
        <taxon>Nocardiopsis</taxon>
    </lineage>
</organism>
<keyword evidence="6 7" id="KW-0472">Membrane</keyword>
<dbReference type="PANTHER" id="PTHR43163">
    <property type="entry name" value="DIPEPTIDE TRANSPORT SYSTEM PERMEASE PROTEIN DPPB-RELATED"/>
    <property type="match status" value="1"/>
</dbReference>
<evidence type="ECO:0000256" key="1">
    <source>
        <dbReference type="ARBA" id="ARBA00004651"/>
    </source>
</evidence>
<feature type="transmembrane region" description="Helical" evidence="7">
    <location>
        <begin position="141"/>
        <end position="161"/>
    </location>
</feature>
<dbReference type="KEGG" id="ngv:CDO52_06090"/>
<dbReference type="PANTHER" id="PTHR43163:SF6">
    <property type="entry name" value="DIPEPTIDE TRANSPORT SYSTEM PERMEASE PROTEIN DPPB-RELATED"/>
    <property type="match status" value="1"/>
</dbReference>
<keyword evidence="10" id="KW-1185">Reference proteome</keyword>
<reference evidence="9 10" key="1">
    <citation type="submission" date="2017-08" db="EMBL/GenBank/DDBJ databases">
        <title>The complete genome sequence of Nocardiopsis gilva YIM 90087.</title>
        <authorList>
            <person name="Yin M."/>
            <person name="Tang S."/>
        </authorList>
    </citation>
    <scope>NUCLEOTIDE SEQUENCE [LARGE SCALE GENOMIC DNA]</scope>
    <source>
        <strain evidence="9 10">YIM 90087</strain>
    </source>
</reference>
<dbReference type="Pfam" id="PF00528">
    <property type="entry name" value="BPD_transp_1"/>
    <property type="match status" value="1"/>
</dbReference>
<feature type="transmembrane region" description="Helical" evidence="7">
    <location>
        <begin position="307"/>
        <end position="329"/>
    </location>
</feature>
<dbReference type="Pfam" id="PF19300">
    <property type="entry name" value="BPD_transp_1_N"/>
    <property type="match status" value="1"/>
</dbReference>
<dbReference type="InterPro" id="IPR045621">
    <property type="entry name" value="BPD_transp_1_N"/>
</dbReference>
<dbReference type="Proteomes" id="UP000215005">
    <property type="component" value="Chromosome"/>
</dbReference>
<dbReference type="InterPro" id="IPR000515">
    <property type="entry name" value="MetI-like"/>
</dbReference>
<evidence type="ECO:0000256" key="3">
    <source>
        <dbReference type="ARBA" id="ARBA00022475"/>
    </source>
</evidence>
<dbReference type="PROSITE" id="PS50928">
    <property type="entry name" value="ABC_TM1"/>
    <property type="match status" value="1"/>
</dbReference>